<feature type="domain" description="Purple acid phosphatase N-terminal" evidence="4">
    <location>
        <begin position="33"/>
        <end position="126"/>
    </location>
</feature>
<accession>A0A7D9DCT9</accession>
<comment type="similarity">
    <text evidence="1">Belongs to the metallophosphoesterase superfamily. Purple acid phosphatase family.</text>
</comment>
<name>A0A7D9DCT9_PARCT</name>
<evidence type="ECO:0000313" key="5">
    <source>
        <dbReference type="EMBL" id="CAB3980115.1"/>
    </source>
</evidence>
<dbReference type="AlphaFoldDB" id="A0A7D9DCT9"/>
<keyword evidence="1" id="KW-0732">Signal</keyword>
<evidence type="ECO:0000259" key="3">
    <source>
        <dbReference type="Pfam" id="PF14008"/>
    </source>
</evidence>
<keyword evidence="6" id="KW-1185">Reference proteome</keyword>
<dbReference type="PANTHER" id="PTHR45867:SF3">
    <property type="entry name" value="ACID PHOSPHATASE TYPE 7"/>
    <property type="match status" value="1"/>
</dbReference>
<organism evidence="5 6">
    <name type="scientific">Paramuricea clavata</name>
    <name type="common">Red gorgonian</name>
    <name type="synonym">Violescent sea-whip</name>
    <dbReference type="NCBI Taxonomy" id="317549"/>
    <lineage>
        <taxon>Eukaryota</taxon>
        <taxon>Metazoa</taxon>
        <taxon>Cnidaria</taxon>
        <taxon>Anthozoa</taxon>
        <taxon>Octocorallia</taxon>
        <taxon>Malacalcyonacea</taxon>
        <taxon>Plexauridae</taxon>
        <taxon>Paramuricea</taxon>
    </lineage>
</organism>
<dbReference type="SUPFAM" id="SSF49363">
    <property type="entry name" value="Purple acid phosphatase, N-terminal domain"/>
    <property type="match status" value="1"/>
</dbReference>
<dbReference type="OrthoDB" id="45007at2759"/>
<gene>
    <name evidence="5" type="ORF">PACLA_8A082617</name>
</gene>
<sequence>MKFQVLFVCFFCLYGYSFGLPVDVNGDPVYSQPEQIHISATGDVTEMIITWVTFAANVDSIVEYGLADEALSLKASGAATKFTDGGSEHRVMYIHRVKLTGLKPATSYDYHCGSMLGWSSVIRFKTLPAGTDWSPRLCLYGDLGNANAMSLGYIQEELTRDDFDAILHVGDFAYNMATDNARVGDAFMNQIVPIASVRPYMTCPGNHEYAYNFSNYRNRFSMPGDSEGLFYSWNIGPMHIISISTEIYFDFLKDGVRLLDHQYDWLVNDLEKATSAESRKAQPWILVMGHRPMYCSDNDGDDCTKENSVVRVGVTTSHLYPLESLLYKYGVDLLVWAHEHNYERLYPIYNQKVLNGSKDAPFTNPGAPVHVITGSGGCSERHDPFKKDPAYFTAFRSLDYGYTRMTVYNSTHLYMDQVSVDQAGKVIDEMWLIKEKHGPYNYI</sequence>
<dbReference type="PANTHER" id="PTHR45867">
    <property type="entry name" value="PURPLE ACID PHOSPHATASE"/>
    <property type="match status" value="1"/>
</dbReference>
<comment type="caution">
    <text evidence="5">The sequence shown here is derived from an EMBL/GenBank/DDBJ whole genome shotgun (WGS) entry which is preliminary data.</text>
</comment>
<evidence type="ECO:0000313" key="6">
    <source>
        <dbReference type="Proteomes" id="UP001152795"/>
    </source>
</evidence>
<dbReference type="InterPro" id="IPR025733">
    <property type="entry name" value="PAPs_C"/>
</dbReference>
<feature type="signal peptide" evidence="1">
    <location>
        <begin position="1"/>
        <end position="19"/>
    </location>
</feature>
<dbReference type="Pfam" id="PF14008">
    <property type="entry name" value="Metallophos_C"/>
    <property type="match status" value="1"/>
</dbReference>
<dbReference type="Pfam" id="PF16656">
    <property type="entry name" value="Pur_ac_phosph_N"/>
    <property type="match status" value="1"/>
</dbReference>
<evidence type="ECO:0000256" key="1">
    <source>
        <dbReference type="RuleBase" id="RU361203"/>
    </source>
</evidence>
<dbReference type="Proteomes" id="UP001152795">
    <property type="component" value="Unassembled WGS sequence"/>
</dbReference>
<feature type="chain" id="PRO_5040558220" description="Purple acid phosphatase" evidence="1">
    <location>
        <begin position="20"/>
        <end position="443"/>
    </location>
</feature>
<dbReference type="InterPro" id="IPR004843">
    <property type="entry name" value="Calcineurin-like_PHP"/>
</dbReference>
<dbReference type="EMBL" id="CACRXK020000258">
    <property type="protein sequence ID" value="CAB3980115.1"/>
    <property type="molecule type" value="Genomic_DNA"/>
</dbReference>
<dbReference type="GO" id="GO:0046872">
    <property type="term" value="F:metal ion binding"/>
    <property type="evidence" value="ECO:0007669"/>
    <property type="project" value="InterPro"/>
</dbReference>
<dbReference type="InterPro" id="IPR015914">
    <property type="entry name" value="PAPs_N"/>
</dbReference>
<keyword evidence="1" id="KW-0378">Hydrolase</keyword>
<protein>
    <recommendedName>
        <fullName evidence="1">Purple acid phosphatase</fullName>
        <ecNumber evidence="1">3.1.3.2</ecNumber>
    </recommendedName>
</protein>
<dbReference type="CDD" id="cd00839">
    <property type="entry name" value="MPP_PAPs"/>
    <property type="match status" value="1"/>
</dbReference>
<evidence type="ECO:0000259" key="2">
    <source>
        <dbReference type="Pfam" id="PF00149"/>
    </source>
</evidence>
<dbReference type="InterPro" id="IPR008963">
    <property type="entry name" value="Purple_acid_Pase-like_N"/>
</dbReference>
<feature type="domain" description="Calcineurin-like phosphoesterase" evidence="2">
    <location>
        <begin position="140"/>
        <end position="342"/>
    </location>
</feature>
<proteinExistence type="inferred from homology"/>
<feature type="domain" description="Purple acid phosphatase C-terminal" evidence="3">
    <location>
        <begin position="367"/>
        <end position="429"/>
    </location>
</feature>
<evidence type="ECO:0000259" key="4">
    <source>
        <dbReference type="Pfam" id="PF16656"/>
    </source>
</evidence>
<dbReference type="InterPro" id="IPR041792">
    <property type="entry name" value="MPP_PAP"/>
</dbReference>
<dbReference type="EC" id="3.1.3.2" evidence="1"/>
<dbReference type="Gene3D" id="2.60.40.380">
    <property type="entry name" value="Purple acid phosphatase-like, N-terminal"/>
    <property type="match status" value="1"/>
</dbReference>
<dbReference type="Pfam" id="PF00149">
    <property type="entry name" value="Metallophos"/>
    <property type="match status" value="1"/>
</dbReference>
<dbReference type="SUPFAM" id="SSF56300">
    <property type="entry name" value="Metallo-dependent phosphatases"/>
    <property type="match status" value="1"/>
</dbReference>
<comment type="catalytic activity">
    <reaction evidence="1">
        <text>a phosphate monoester + H2O = an alcohol + phosphate</text>
        <dbReference type="Rhea" id="RHEA:15017"/>
        <dbReference type="ChEBI" id="CHEBI:15377"/>
        <dbReference type="ChEBI" id="CHEBI:30879"/>
        <dbReference type="ChEBI" id="CHEBI:43474"/>
        <dbReference type="ChEBI" id="CHEBI:67140"/>
        <dbReference type="EC" id="3.1.3.2"/>
    </reaction>
</comment>
<dbReference type="InterPro" id="IPR029052">
    <property type="entry name" value="Metallo-depent_PP-like"/>
</dbReference>
<dbReference type="GO" id="GO:0003993">
    <property type="term" value="F:acid phosphatase activity"/>
    <property type="evidence" value="ECO:0007669"/>
    <property type="project" value="UniProtKB-EC"/>
</dbReference>
<reference evidence="5" key="1">
    <citation type="submission" date="2020-04" db="EMBL/GenBank/DDBJ databases">
        <authorList>
            <person name="Alioto T."/>
            <person name="Alioto T."/>
            <person name="Gomez Garrido J."/>
        </authorList>
    </citation>
    <scope>NUCLEOTIDE SEQUENCE</scope>
    <source>
        <strain evidence="5">A484AB</strain>
    </source>
</reference>
<dbReference type="Gene3D" id="3.60.21.10">
    <property type="match status" value="1"/>
</dbReference>